<protein>
    <submittedName>
        <fullName evidence="1">Uncharacterized protein</fullName>
    </submittedName>
</protein>
<name>A0AAD9VC47_ACRCE</name>
<dbReference type="Proteomes" id="UP001249851">
    <property type="component" value="Unassembled WGS sequence"/>
</dbReference>
<accession>A0AAD9VC47</accession>
<evidence type="ECO:0000313" key="2">
    <source>
        <dbReference type="Proteomes" id="UP001249851"/>
    </source>
</evidence>
<gene>
    <name evidence="1" type="ORF">P5673_007566</name>
</gene>
<comment type="caution">
    <text evidence="1">The sequence shown here is derived from an EMBL/GenBank/DDBJ whole genome shotgun (WGS) entry which is preliminary data.</text>
</comment>
<dbReference type="EMBL" id="JARQWQ010000012">
    <property type="protein sequence ID" value="KAK2568505.1"/>
    <property type="molecule type" value="Genomic_DNA"/>
</dbReference>
<organism evidence="1 2">
    <name type="scientific">Acropora cervicornis</name>
    <name type="common">Staghorn coral</name>
    <dbReference type="NCBI Taxonomy" id="6130"/>
    <lineage>
        <taxon>Eukaryota</taxon>
        <taxon>Metazoa</taxon>
        <taxon>Cnidaria</taxon>
        <taxon>Anthozoa</taxon>
        <taxon>Hexacorallia</taxon>
        <taxon>Scleractinia</taxon>
        <taxon>Astrocoeniina</taxon>
        <taxon>Acroporidae</taxon>
        <taxon>Acropora</taxon>
    </lineage>
</organism>
<sequence length="92" mass="10283">MAKHIQADIPNDDFRIMEKWIDAAFRRGSRLPAGLVSSTMHEAMRMCVHADSRPRKFSQPPGILKCRNQILSCSSKHSGKQGENNNCKVACA</sequence>
<reference evidence="1" key="2">
    <citation type="journal article" date="2023" name="Science">
        <title>Genomic signatures of disease resistance in endangered staghorn corals.</title>
        <authorList>
            <person name="Vollmer S.V."/>
            <person name="Selwyn J.D."/>
            <person name="Despard B.A."/>
            <person name="Roesel C.L."/>
        </authorList>
    </citation>
    <scope>NUCLEOTIDE SEQUENCE</scope>
    <source>
        <strain evidence="1">K2</strain>
    </source>
</reference>
<dbReference type="AlphaFoldDB" id="A0AAD9VC47"/>
<proteinExistence type="predicted"/>
<evidence type="ECO:0000313" key="1">
    <source>
        <dbReference type="EMBL" id="KAK2568505.1"/>
    </source>
</evidence>
<reference evidence="1" key="1">
    <citation type="journal article" date="2023" name="G3 (Bethesda)">
        <title>Whole genome assembly and annotation of the endangered Caribbean coral Acropora cervicornis.</title>
        <authorList>
            <person name="Selwyn J.D."/>
            <person name="Vollmer S.V."/>
        </authorList>
    </citation>
    <scope>NUCLEOTIDE SEQUENCE</scope>
    <source>
        <strain evidence="1">K2</strain>
    </source>
</reference>
<keyword evidence="2" id="KW-1185">Reference proteome</keyword>